<keyword evidence="2" id="KW-1185">Reference proteome</keyword>
<dbReference type="AlphaFoldDB" id="A0A2R8CPK0"/>
<gene>
    <name evidence="1" type="ORF">KSP9073_02877</name>
</gene>
<organism evidence="1 2">
    <name type="scientific">Kushneria phyllosphaerae</name>
    <dbReference type="NCBI Taxonomy" id="2100822"/>
    <lineage>
        <taxon>Bacteria</taxon>
        <taxon>Pseudomonadati</taxon>
        <taxon>Pseudomonadota</taxon>
        <taxon>Gammaproteobacteria</taxon>
        <taxon>Oceanospirillales</taxon>
        <taxon>Halomonadaceae</taxon>
        <taxon>Kushneria</taxon>
    </lineage>
</organism>
<dbReference type="EMBL" id="ONZI01000004">
    <property type="protein sequence ID" value="SPJ34830.1"/>
    <property type="molecule type" value="Genomic_DNA"/>
</dbReference>
<reference evidence="2" key="1">
    <citation type="submission" date="2018-03" db="EMBL/GenBank/DDBJ databases">
        <authorList>
            <person name="Navarro De La Torre S."/>
        </authorList>
    </citation>
    <scope>NUCLEOTIDE SEQUENCE [LARGE SCALE GENOMIC DNA]</scope>
    <source>
        <strain evidence="2">EAod3</strain>
    </source>
</reference>
<accession>A0A2R8CPK0</accession>
<evidence type="ECO:0000313" key="2">
    <source>
        <dbReference type="Proteomes" id="UP000244934"/>
    </source>
</evidence>
<sequence>MFYTLHELASDVLVRHFATTESQRDLALIAFLKETRQILELDLIITFVSGRPEFDFLDLNLLLLLLLSRFLFFQFELMLAVIHDLANDRIGIGYLHEIKPSFFSLGKRLIHGHNTQLLALAIDKPNFIRTNTVIYGCALFLRAPTLVISLDRQVSIAEKKCCYLRSVSSLARNSGTVIVPRSSPVRVRTATLFDSTSLSPTTSR</sequence>
<proteinExistence type="predicted"/>
<evidence type="ECO:0000313" key="1">
    <source>
        <dbReference type="EMBL" id="SPJ34830.1"/>
    </source>
</evidence>
<protein>
    <submittedName>
        <fullName evidence="1">Uncharacterized protein</fullName>
    </submittedName>
</protein>
<dbReference type="Proteomes" id="UP000244934">
    <property type="component" value="Unassembled WGS sequence"/>
</dbReference>
<name>A0A2R8CPK0_9GAMM</name>